<dbReference type="AlphaFoldDB" id="A0A1I7X1M5"/>
<name>A0A1I7X1M5_HETBA</name>
<reference evidence="2" key="1">
    <citation type="submission" date="2016-11" db="UniProtKB">
        <authorList>
            <consortium name="WormBaseParasite"/>
        </authorList>
    </citation>
    <scope>IDENTIFICATION</scope>
</reference>
<protein>
    <submittedName>
        <fullName evidence="2">Uncharacterized protein</fullName>
    </submittedName>
</protein>
<evidence type="ECO:0000313" key="1">
    <source>
        <dbReference type="Proteomes" id="UP000095283"/>
    </source>
</evidence>
<proteinExistence type="predicted"/>
<organism evidence="1 2">
    <name type="scientific">Heterorhabditis bacteriophora</name>
    <name type="common">Entomopathogenic nematode worm</name>
    <dbReference type="NCBI Taxonomy" id="37862"/>
    <lineage>
        <taxon>Eukaryota</taxon>
        <taxon>Metazoa</taxon>
        <taxon>Ecdysozoa</taxon>
        <taxon>Nematoda</taxon>
        <taxon>Chromadorea</taxon>
        <taxon>Rhabditida</taxon>
        <taxon>Rhabditina</taxon>
        <taxon>Rhabditomorpha</taxon>
        <taxon>Strongyloidea</taxon>
        <taxon>Heterorhabditidae</taxon>
        <taxon>Heterorhabditis</taxon>
    </lineage>
</organism>
<dbReference type="Proteomes" id="UP000095283">
    <property type="component" value="Unplaced"/>
</dbReference>
<keyword evidence="1" id="KW-1185">Reference proteome</keyword>
<dbReference type="WBParaSite" id="Hba_11337">
    <property type="protein sequence ID" value="Hba_11337"/>
    <property type="gene ID" value="Hba_11337"/>
</dbReference>
<evidence type="ECO:0000313" key="2">
    <source>
        <dbReference type="WBParaSite" id="Hba_11337"/>
    </source>
</evidence>
<sequence length="73" mass="8320">MRTKIFAYFLKKETDSEMEYNIYNIKKSESDATPTALFHFPFSLSILSIICCLPTPRLKNPLAGSSLSIDNRT</sequence>
<accession>A0A1I7X1M5</accession>